<dbReference type="AlphaFoldDB" id="A0AAW8JFR3"/>
<organism evidence="2 3">
    <name type="scientific">Acinetobacter gerneri</name>
    <dbReference type="NCBI Taxonomy" id="202952"/>
    <lineage>
        <taxon>Bacteria</taxon>
        <taxon>Pseudomonadati</taxon>
        <taxon>Pseudomonadota</taxon>
        <taxon>Gammaproteobacteria</taxon>
        <taxon>Moraxellales</taxon>
        <taxon>Moraxellaceae</taxon>
        <taxon>Acinetobacter</taxon>
    </lineage>
</organism>
<feature type="transmembrane region" description="Helical" evidence="1">
    <location>
        <begin position="12"/>
        <end position="31"/>
    </location>
</feature>
<sequence length="108" mass="12049">MPLNKPLTYIHRFFIAFYLLLLLAMLLTYALGYLQKFSITTIALMSVIYAGLSFLHFKTSVDVAKGTNKGRALSVILSCITLLLFPIGTLIGAGMLFLLSPKCWQESR</sequence>
<evidence type="ECO:0000256" key="1">
    <source>
        <dbReference type="SAM" id="Phobius"/>
    </source>
</evidence>
<feature type="transmembrane region" description="Helical" evidence="1">
    <location>
        <begin position="75"/>
        <end position="99"/>
    </location>
</feature>
<keyword evidence="1" id="KW-0472">Membrane</keyword>
<dbReference type="RefSeq" id="WP_308955632.1">
    <property type="nucleotide sequence ID" value="NZ_JAVICY010000006.1"/>
</dbReference>
<protein>
    <submittedName>
        <fullName evidence="2">Uncharacterized protein</fullName>
    </submittedName>
</protein>
<name>A0AAW8JFR3_9GAMM</name>
<accession>A0AAW8JFR3</accession>
<dbReference type="EMBL" id="JAVIDA010000007">
    <property type="protein sequence ID" value="MDQ9071223.1"/>
    <property type="molecule type" value="Genomic_DNA"/>
</dbReference>
<feature type="transmembrane region" description="Helical" evidence="1">
    <location>
        <begin position="37"/>
        <end position="55"/>
    </location>
</feature>
<evidence type="ECO:0000313" key="2">
    <source>
        <dbReference type="EMBL" id="MDQ9071223.1"/>
    </source>
</evidence>
<dbReference type="Proteomes" id="UP001243195">
    <property type="component" value="Unassembled WGS sequence"/>
</dbReference>
<proteinExistence type="predicted"/>
<keyword evidence="1" id="KW-1133">Transmembrane helix</keyword>
<reference evidence="2" key="1">
    <citation type="submission" date="2023-08" db="EMBL/GenBank/DDBJ databases">
        <title>Emergence of clinically-relevant ST2 carbapenem-resistant Acinetobacter baumannii strains in hospital sewages in Zhejiang, East of China.</title>
        <authorList>
            <person name="Kaichao C."/>
            <person name="Zhang R."/>
        </authorList>
    </citation>
    <scope>NUCLEOTIDE SEQUENCE</scope>
    <source>
        <strain evidence="2">M-SY-60</strain>
    </source>
</reference>
<evidence type="ECO:0000313" key="3">
    <source>
        <dbReference type="Proteomes" id="UP001243195"/>
    </source>
</evidence>
<comment type="caution">
    <text evidence="2">The sequence shown here is derived from an EMBL/GenBank/DDBJ whole genome shotgun (WGS) entry which is preliminary data.</text>
</comment>
<keyword evidence="1" id="KW-0812">Transmembrane</keyword>
<gene>
    <name evidence="2" type="ORF">RFH51_07115</name>
</gene>